<evidence type="ECO:0008006" key="5">
    <source>
        <dbReference type="Google" id="ProtNLM"/>
    </source>
</evidence>
<evidence type="ECO:0000256" key="1">
    <source>
        <dbReference type="SAM" id="Phobius"/>
    </source>
</evidence>
<gene>
    <name evidence="3" type="ORF">CGLAU_05875</name>
</gene>
<dbReference type="RefSeq" id="WP_095659872.1">
    <property type="nucleotide sequence ID" value="NZ_CP019688.1"/>
</dbReference>
<dbReference type="AlphaFoldDB" id="A0A1Q2HWD0"/>
<reference evidence="3 4" key="1">
    <citation type="submission" date="2016-12" db="EMBL/GenBank/DDBJ databases">
        <authorList>
            <person name="Song W.-J."/>
            <person name="Kurnit D.M."/>
        </authorList>
    </citation>
    <scope>NUCLEOTIDE SEQUENCE [LARGE SCALE GENOMIC DNA]</scope>
    <source>
        <strain evidence="3 4">DSM 30827</strain>
    </source>
</reference>
<keyword evidence="1" id="KW-1133">Transmembrane helix</keyword>
<feature type="transmembrane region" description="Helical" evidence="1">
    <location>
        <begin position="132"/>
        <end position="151"/>
    </location>
</feature>
<dbReference type="EMBL" id="CP019688">
    <property type="protein sequence ID" value="AQQ15143.1"/>
    <property type="molecule type" value="Genomic_DNA"/>
</dbReference>
<feature type="signal peptide" evidence="2">
    <location>
        <begin position="1"/>
        <end position="21"/>
    </location>
</feature>
<evidence type="ECO:0000313" key="4">
    <source>
        <dbReference type="Proteomes" id="UP000217209"/>
    </source>
</evidence>
<feature type="chain" id="PRO_5039386807" description="Secreted protein" evidence="2">
    <location>
        <begin position="22"/>
        <end position="159"/>
    </location>
</feature>
<keyword evidence="1" id="KW-0472">Membrane</keyword>
<name>A0A1Q2HWD0_9CORY</name>
<sequence length="159" mass="16664" precursor="true">MRKSFVSSIVAAALVASSATALPMASAQNKDASSSADLKLDPANDPLYINPAENPLQSVNSSEMFLDLARGMEPGPARDAALAWARGSSIPNTANPIELSKQELQGSSMMFNGLAEGDWAQSSRGSSQATSVILTIAIGSMVVGQLIELLMRGLRTVQR</sequence>
<keyword evidence="4" id="KW-1185">Reference proteome</keyword>
<dbReference type="KEGG" id="cgv:CGLAU_05875"/>
<evidence type="ECO:0000256" key="2">
    <source>
        <dbReference type="SAM" id="SignalP"/>
    </source>
</evidence>
<evidence type="ECO:0000313" key="3">
    <source>
        <dbReference type="EMBL" id="AQQ15143.1"/>
    </source>
</evidence>
<accession>A0A1Q2HWD0</accession>
<keyword evidence="2" id="KW-0732">Signal</keyword>
<protein>
    <recommendedName>
        <fullName evidence="5">Secreted protein</fullName>
    </recommendedName>
</protein>
<keyword evidence="1" id="KW-0812">Transmembrane</keyword>
<dbReference type="Proteomes" id="UP000217209">
    <property type="component" value="Chromosome"/>
</dbReference>
<organism evidence="3 4">
    <name type="scientific">Corynebacterium glaucum</name>
    <dbReference type="NCBI Taxonomy" id="187491"/>
    <lineage>
        <taxon>Bacteria</taxon>
        <taxon>Bacillati</taxon>
        <taxon>Actinomycetota</taxon>
        <taxon>Actinomycetes</taxon>
        <taxon>Mycobacteriales</taxon>
        <taxon>Corynebacteriaceae</taxon>
        <taxon>Corynebacterium</taxon>
    </lineage>
</organism>
<proteinExistence type="predicted"/>
<dbReference type="OrthoDB" id="4414332at2"/>